<dbReference type="Proteomes" id="UP001273505">
    <property type="component" value="Unassembled WGS sequence"/>
</dbReference>
<feature type="transmembrane region" description="Helical" evidence="1">
    <location>
        <begin position="12"/>
        <end position="32"/>
    </location>
</feature>
<dbReference type="PROSITE" id="PS51257">
    <property type="entry name" value="PROKAR_LIPOPROTEIN"/>
    <property type="match status" value="1"/>
</dbReference>
<feature type="transmembrane region" description="Helical" evidence="1">
    <location>
        <begin position="38"/>
        <end position="62"/>
    </location>
</feature>
<evidence type="ECO:0008006" key="4">
    <source>
        <dbReference type="Google" id="ProtNLM"/>
    </source>
</evidence>
<comment type="caution">
    <text evidence="2">The sequence shown here is derived from an EMBL/GenBank/DDBJ whole genome shotgun (WGS) entry which is preliminary data.</text>
</comment>
<reference evidence="2 3" key="1">
    <citation type="submission" date="2023-11" db="EMBL/GenBank/DDBJ databases">
        <title>Gilvimarinus fulvus sp. nov., isolated from the surface of Kelp.</title>
        <authorList>
            <person name="Sun Y.Y."/>
            <person name="Gong Y."/>
            <person name="Du Z.J."/>
        </authorList>
    </citation>
    <scope>NUCLEOTIDE SEQUENCE [LARGE SCALE GENOMIC DNA]</scope>
    <source>
        <strain evidence="2 3">SDUM040013</strain>
    </source>
</reference>
<dbReference type="RefSeq" id="WP_302721934.1">
    <property type="nucleotide sequence ID" value="NZ_JAULRU010000418.1"/>
</dbReference>
<evidence type="ECO:0000256" key="1">
    <source>
        <dbReference type="SAM" id="Phobius"/>
    </source>
</evidence>
<protein>
    <recommendedName>
        <fullName evidence="4">Lipoprotein</fullName>
    </recommendedName>
</protein>
<proteinExistence type="predicted"/>
<gene>
    <name evidence="2" type="ORF">SCD92_08265</name>
</gene>
<keyword evidence="1" id="KW-0472">Membrane</keyword>
<keyword evidence="1" id="KW-1133">Transmembrane helix</keyword>
<evidence type="ECO:0000313" key="2">
    <source>
        <dbReference type="EMBL" id="MDX6849351.1"/>
    </source>
</evidence>
<sequence>MFRGLGRYRRLAGTCFLASGCFVALAIFGWGLSLREAGSYLLISGFLLVALLLVAAGAGWILHKLRN</sequence>
<accession>A0ABU4RYM8</accession>
<name>A0ABU4RYM8_9GAMM</name>
<evidence type="ECO:0000313" key="3">
    <source>
        <dbReference type="Proteomes" id="UP001273505"/>
    </source>
</evidence>
<dbReference type="EMBL" id="JAXAFO010000011">
    <property type="protein sequence ID" value="MDX6849351.1"/>
    <property type="molecule type" value="Genomic_DNA"/>
</dbReference>
<organism evidence="2 3">
    <name type="scientific">Gilvimarinus gilvus</name>
    <dbReference type="NCBI Taxonomy" id="3058038"/>
    <lineage>
        <taxon>Bacteria</taxon>
        <taxon>Pseudomonadati</taxon>
        <taxon>Pseudomonadota</taxon>
        <taxon>Gammaproteobacteria</taxon>
        <taxon>Cellvibrionales</taxon>
        <taxon>Cellvibrionaceae</taxon>
        <taxon>Gilvimarinus</taxon>
    </lineage>
</organism>
<keyword evidence="3" id="KW-1185">Reference proteome</keyword>
<keyword evidence="1" id="KW-0812">Transmembrane</keyword>